<protein>
    <submittedName>
        <fullName evidence="3">Uncharacterized protein</fullName>
    </submittedName>
</protein>
<keyword evidence="4" id="KW-1185">Reference proteome</keyword>
<dbReference type="PANTHER" id="PTHR33743:SF33">
    <property type="match status" value="1"/>
</dbReference>
<organism evidence="3 4">
    <name type="scientific">Perilla frutescens var. hirtella</name>
    <name type="common">Perilla citriodora</name>
    <name type="synonym">Perilla setoyensis</name>
    <dbReference type="NCBI Taxonomy" id="608512"/>
    <lineage>
        <taxon>Eukaryota</taxon>
        <taxon>Viridiplantae</taxon>
        <taxon>Streptophyta</taxon>
        <taxon>Embryophyta</taxon>
        <taxon>Tracheophyta</taxon>
        <taxon>Spermatophyta</taxon>
        <taxon>Magnoliopsida</taxon>
        <taxon>eudicotyledons</taxon>
        <taxon>Gunneridae</taxon>
        <taxon>Pentapetalae</taxon>
        <taxon>asterids</taxon>
        <taxon>lamiids</taxon>
        <taxon>Lamiales</taxon>
        <taxon>Lamiaceae</taxon>
        <taxon>Nepetoideae</taxon>
        <taxon>Elsholtzieae</taxon>
        <taxon>Perilla</taxon>
    </lineage>
</organism>
<dbReference type="AlphaFoldDB" id="A0AAD4J5I8"/>
<name>A0AAD4J5I8_PERFH</name>
<evidence type="ECO:0000313" key="3">
    <source>
        <dbReference type="EMBL" id="KAH6827564.1"/>
    </source>
</evidence>
<reference evidence="3 4" key="1">
    <citation type="journal article" date="2021" name="Nat. Commun.">
        <title>Incipient diploidization of the medicinal plant Perilla within 10,000 years.</title>
        <authorList>
            <person name="Zhang Y."/>
            <person name="Shen Q."/>
            <person name="Leng L."/>
            <person name="Zhang D."/>
            <person name="Chen S."/>
            <person name="Shi Y."/>
            <person name="Ning Z."/>
            <person name="Chen S."/>
        </authorList>
    </citation>
    <scope>NUCLEOTIDE SEQUENCE [LARGE SCALE GENOMIC DNA]</scope>
    <source>
        <strain evidence="4">cv. PC099</strain>
    </source>
</reference>
<dbReference type="EMBL" id="SDAM02000148">
    <property type="protein sequence ID" value="KAH6827564.1"/>
    <property type="molecule type" value="Genomic_DNA"/>
</dbReference>
<comment type="caution">
    <text evidence="3">The sequence shown here is derived from an EMBL/GenBank/DDBJ whole genome shotgun (WGS) entry which is preliminary data.</text>
</comment>
<sequence length="100" mass="11735">MRPSWLIMFLLLLSILIHHAQGIRLISKGSLASDRLLSLQEKHGEMRSNGGGIDNDGYKSKKWSGKRKRKLSRVRKEPHHLLPRIHEDYYGPRMHRPKHH</sequence>
<evidence type="ECO:0000256" key="2">
    <source>
        <dbReference type="SAM" id="SignalP"/>
    </source>
</evidence>
<accession>A0AAD4J5I8</accession>
<keyword evidence="2" id="KW-0732">Signal</keyword>
<feature type="signal peptide" evidence="2">
    <location>
        <begin position="1"/>
        <end position="22"/>
    </location>
</feature>
<evidence type="ECO:0000256" key="1">
    <source>
        <dbReference type="SAM" id="MobiDB-lite"/>
    </source>
</evidence>
<dbReference type="Proteomes" id="UP001190926">
    <property type="component" value="Unassembled WGS sequence"/>
</dbReference>
<evidence type="ECO:0000313" key="4">
    <source>
        <dbReference type="Proteomes" id="UP001190926"/>
    </source>
</evidence>
<feature type="region of interest" description="Disordered" evidence="1">
    <location>
        <begin position="43"/>
        <end position="77"/>
    </location>
</feature>
<proteinExistence type="predicted"/>
<gene>
    <name evidence="3" type="ORF">C2S53_012974</name>
</gene>
<feature type="compositionally biased region" description="Basic residues" evidence="1">
    <location>
        <begin position="60"/>
        <end position="77"/>
    </location>
</feature>
<dbReference type="PANTHER" id="PTHR33743">
    <property type="entry name" value="PROTEIN GOLVEN 6-RELATED"/>
    <property type="match status" value="1"/>
</dbReference>
<feature type="chain" id="PRO_5042282228" evidence="2">
    <location>
        <begin position="23"/>
        <end position="100"/>
    </location>
</feature>